<feature type="chain" id="PRO_5047391559" description="Secreted protein" evidence="1">
    <location>
        <begin position="21"/>
        <end position="121"/>
    </location>
</feature>
<evidence type="ECO:0000313" key="2">
    <source>
        <dbReference type="EMBL" id="WFR81436.1"/>
    </source>
</evidence>
<dbReference type="RefSeq" id="WP_278318263.1">
    <property type="nucleotide sequence ID" value="NZ_CP121464.1"/>
</dbReference>
<keyword evidence="3" id="KW-1185">Reference proteome</keyword>
<evidence type="ECO:0000256" key="1">
    <source>
        <dbReference type="SAM" id="SignalP"/>
    </source>
</evidence>
<reference evidence="2 3" key="1">
    <citation type="submission" date="2023-04" db="EMBL/GenBank/DDBJ databases">
        <title>Nanopore sequencing of Janthinobacterium from water.</title>
        <authorList>
            <person name="Ciuchcinski K."/>
            <person name="Rokowska A."/>
            <person name="Dziewit L."/>
        </authorList>
    </citation>
    <scope>NUCLEOTIDE SEQUENCE [LARGE SCALE GENOMIC DNA]</scope>
    <source>
        <strain evidence="2 3">DEMB2</strain>
    </source>
</reference>
<protein>
    <recommendedName>
        <fullName evidence="4">Secreted protein</fullName>
    </recommendedName>
</protein>
<proteinExistence type="predicted"/>
<dbReference type="EMBL" id="CP121464">
    <property type="protein sequence ID" value="WFR81436.1"/>
    <property type="molecule type" value="Genomic_DNA"/>
</dbReference>
<gene>
    <name evidence="2" type="ORF">P9875_09820</name>
</gene>
<accession>A0ABY8I932</accession>
<evidence type="ECO:0000313" key="3">
    <source>
        <dbReference type="Proteomes" id="UP001219584"/>
    </source>
</evidence>
<organism evidence="2 3">
    <name type="scientific">Janthinobacterium rivuli</name>
    <dbReference type="NCBI Taxonomy" id="2751478"/>
    <lineage>
        <taxon>Bacteria</taxon>
        <taxon>Pseudomonadati</taxon>
        <taxon>Pseudomonadota</taxon>
        <taxon>Betaproteobacteria</taxon>
        <taxon>Burkholderiales</taxon>
        <taxon>Oxalobacteraceae</taxon>
        <taxon>Janthinobacterium</taxon>
    </lineage>
</organism>
<feature type="signal peptide" evidence="1">
    <location>
        <begin position="1"/>
        <end position="20"/>
    </location>
</feature>
<sequence>MYTSFVAALFLVAGASSALAGTLDEDRTRGDIHGLFEIRDAAVQFMAAENAKNGTSWQVLEPNRKILVTKCAVALRVQWVPKSHGLTGPNVAVSCAKTVKPTIQDKWKVFVPIAKGPVAHK</sequence>
<keyword evidence="1" id="KW-0732">Signal</keyword>
<dbReference type="Proteomes" id="UP001219584">
    <property type="component" value="Chromosome"/>
</dbReference>
<evidence type="ECO:0008006" key="4">
    <source>
        <dbReference type="Google" id="ProtNLM"/>
    </source>
</evidence>
<name>A0ABY8I932_9BURK</name>